<evidence type="ECO:0000313" key="2">
    <source>
        <dbReference type="EMBL" id="MBS2097038.1"/>
    </source>
</evidence>
<dbReference type="Proteomes" id="UP000708576">
    <property type="component" value="Unassembled WGS sequence"/>
</dbReference>
<dbReference type="Pfam" id="PF06123">
    <property type="entry name" value="CreD"/>
    <property type="match status" value="1"/>
</dbReference>
<dbReference type="EMBL" id="JAGUCO010000001">
    <property type="protein sequence ID" value="MBS2097038.1"/>
    <property type="molecule type" value="Genomic_DNA"/>
</dbReference>
<comment type="caution">
    <text evidence="2">The sequence shown here is derived from an EMBL/GenBank/DDBJ whole genome shotgun (WGS) entry which is preliminary data.</text>
</comment>
<dbReference type="PANTHER" id="PTHR30092:SF0">
    <property type="entry name" value="INNER MEMBRANE PROTEIN CRED"/>
    <property type="match status" value="1"/>
</dbReference>
<reference evidence="2 3" key="1">
    <citation type="journal article" date="2015" name="Int. J. Syst. Evol. Microbiol.">
        <title>Carboxylicivirga linearis sp. nov., isolated from a sea cucumber culture pond.</title>
        <authorList>
            <person name="Wang F.Q."/>
            <person name="Zhou Y.X."/>
            <person name="Lin X.Z."/>
            <person name="Chen G.J."/>
            <person name="Du Z.J."/>
        </authorList>
    </citation>
    <scope>NUCLEOTIDE SEQUENCE [LARGE SCALE GENOMIC DNA]</scope>
    <source>
        <strain evidence="2 3">FB218</strain>
    </source>
</reference>
<dbReference type="InterPro" id="IPR010364">
    <property type="entry name" value="Uncharacterised_IM_CreD"/>
</dbReference>
<accession>A0ABS5JQ94</accession>
<protein>
    <submittedName>
        <fullName evidence="2">Cell envelope integrity protein CreD</fullName>
    </submittedName>
</protein>
<organism evidence="2 3">
    <name type="scientific">Carboxylicivirga linearis</name>
    <dbReference type="NCBI Taxonomy" id="1628157"/>
    <lineage>
        <taxon>Bacteria</taxon>
        <taxon>Pseudomonadati</taxon>
        <taxon>Bacteroidota</taxon>
        <taxon>Bacteroidia</taxon>
        <taxon>Marinilabiliales</taxon>
        <taxon>Marinilabiliaceae</taxon>
        <taxon>Carboxylicivirga</taxon>
    </lineage>
</organism>
<keyword evidence="1" id="KW-1133">Transmembrane helix</keyword>
<feature type="transmembrane region" description="Helical" evidence="1">
    <location>
        <begin position="386"/>
        <end position="403"/>
    </location>
</feature>
<keyword evidence="1" id="KW-0812">Transmembrane</keyword>
<feature type="transmembrane region" description="Helical" evidence="1">
    <location>
        <begin position="331"/>
        <end position="351"/>
    </location>
</feature>
<sequence length="441" mass="49791">MEVKLKTTGTEQWYQTITFKLVTVGLLILILLIPLSMVKSVIREREQTDQQVETEIMEQWGGPQIISGPILHLPVYYYTQDKNGHIKKTKKWLHIMPDDLNTEGYIEPHKRHRGIYETVIFNSQLSINGNFDSLNKLTIDADEVDWNKGFISLAITDNRGIKGKVDFKINNQLFEPEAGLISTDLATSGMSVKYPIDPQLISEKINFNITIDISGAKAISFNPIGKKTNINLVSSWKDPSFNGSFLPTKSQISDKGFEANWTITHLNRNFPQYWIGTKHSINENQLGVELYVPVNHYQKSLRSAKYGILIICLTLLVFLFIELVKKKTIQLLQYMLVGLALVLFFSILTALSEFLGFAWAYLAASASIILMVTLYSYGVLKDKAQALWVAALLIVLYTFLFVLLQLNDFAFLAGNIGLFVALAFIMKASTKIKSTNSSQLN</sequence>
<gene>
    <name evidence="2" type="primary">creD</name>
    <name evidence="2" type="ORF">KEM10_02035</name>
</gene>
<evidence type="ECO:0000256" key="1">
    <source>
        <dbReference type="SAM" id="Phobius"/>
    </source>
</evidence>
<dbReference type="RefSeq" id="WP_212212806.1">
    <property type="nucleotide sequence ID" value="NZ_JAGUCO010000001.1"/>
</dbReference>
<dbReference type="NCBIfam" id="NF008712">
    <property type="entry name" value="PRK11715.1-1"/>
    <property type="match status" value="1"/>
</dbReference>
<feature type="transmembrane region" description="Helical" evidence="1">
    <location>
        <begin position="409"/>
        <end position="426"/>
    </location>
</feature>
<proteinExistence type="predicted"/>
<dbReference type="PANTHER" id="PTHR30092">
    <property type="entry name" value="INNER MEMBRANE PROTEIN CRED"/>
    <property type="match status" value="1"/>
</dbReference>
<dbReference type="PIRSF" id="PIRSF004548">
    <property type="entry name" value="CreD"/>
    <property type="match status" value="1"/>
</dbReference>
<feature type="transmembrane region" description="Helical" evidence="1">
    <location>
        <begin position="357"/>
        <end position="379"/>
    </location>
</feature>
<feature type="transmembrane region" description="Helical" evidence="1">
    <location>
        <begin position="21"/>
        <end position="42"/>
    </location>
</feature>
<keyword evidence="3" id="KW-1185">Reference proteome</keyword>
<feature type="transmembrane region" description="Helical" evidence="1">
    <location>
        <begin position="306"/>
        <end position="324"/>
    </location>
</feature>
<keyword evidence="1" id="KW-0472">Membrane</keyword>
<evidence type="ECO:0000313" key="3">
    <source>
        <dbReference type="Proteomes" id="UP000708576"/>
    </source>
</evidence>
<name>A0ABS5JQ94_9BACT</name>